<dbReference type="Pfam" id="PF12937">
    <property type="entry name" value="F-box-like"/>
    <property type="match status" value="1"/>
</dbReference>
<reference evidence="2 3" key="1">
    <citation type="journal article" date="2020" name="IScience">
        <title>Genome Sequencing of the Endangered Kingdonia uniflora (Circaeasteraceae, Ranunculales) Reveals Potential Mechanisms of Evolutionary Specialization.</title>
        <authorList>
            <person name="Sun Y."/>
            <person name="Deng T."/>
            <person name="Zhang A."/>
            <person name="Moore M.J."/>
            <person name="Landis J.B."/>
            <person name="Lin N."/>
            <person name="Zhang H."/>
            <person name="Zhang X."/>
            <person name="Huang J."/>
            <person name="Zhang X."/>
            <person name="Sun H."/>
            <person name="Wang H."/>
        </authorList>
    </citation>
    <scope>NUCLEOTIDE SEQUENCE [LARGE SCALE GENOMIC DNA]</scope>
    <source>
        <strain evidence="2">TB1705</strain>
        <tissue evidence="2">Leaf</tissue>
    </source>
</reference>
<dbReference type="EMBL" id="JACGCM010002131">
    <property type="protein sequence ID" value="KAF6144350.1"/>
    <property type="molecule type" value="Genomic_DNA"/>
</dbReference>
<dbReference type="PANTHER" id="PTHR48218:SF3">
    <property type="entry name" value="OS07G0170800 PROTEIN"/>
    <property type="match status" value="1"/>
</dbReference>
<name>A0A7J7LP88_9MAGN</name>
<accession>A0A7J7LP88</accession>
<feature type="domain" description="F-box" evidence="1">
    <location>
        <begin position="58"/>
        <end position="92"/>
    </location>
</feature>
<organism evidence="2 3">
    <name type="scientific">Kingdonia uniflora</name>
    <dbReference type="NCBI Taxonomy" id="39325"/>
    <lineage>
        <taxon>Eukaryota</taxon>
        <taxon>Viridiplantae</taxon>
        <taxon>Streptophyta</taxon>
        <taxon>Embryophyta</taxon>
        <taxon>Tracheophyta</taxon>
        <taxon>Spermatophyta</taxon>
        <taxon>Magnoliopsida</taxon>
        <taxon>Ranunculales</taxon>
        <taxon>Circaeasteraceae</taxon>
        <taxon>Kingdonia</taxon>
    </lineage>
</organism>
<dbReference type="Proteomes" id="UP000541444">
    <property type="component" value="Unassembled WGS sequence"/>
</dbReference>
<dbReference type="SUPFAM" id="SSF81383">
    <property type="entry name" value="F-box domain"/>
    <property type="match status" value="1"/>
</dbReference>
<evidence type="ECO:0000313" key="2">
    <source>
        <dbReference type="EMBL" id="KAF6144350.1"/>
    </source>
</evidence>
<keyword evidence="3" id="KW-1185">Reference proteome</keyword>
<dbReference type="OrthoDB" id="3219396at2759"/>
<evidence type="ECO:0000313" key="3">
    <source>
        <dbReference type="Proteomes" id="UP000541444"/>
    </source>
</evidence>
<dbReference type="AlphaFoldDB" id="A0A7J7LP88"/>
<sequence>MLSGDNFRSHKGDSDDGVVEIMAKNGTKRGRSDEEESGDDGVVEVYVERDPLVVFGSDILLMILKNLDACSVVLSLLVSRGWHGVASRDSLWNIKLEELLLGKAHIPRVSQVRGISKLTAYSYSVMDGKRCRIMKEDLCDHIWEYRFKKIAPEYWRNLDPSWQDKGPPLRRYFHPDGSQTADPGDQVWGGHECSYTIVTSFVDKGNIRQHYVRINKWPQMTVTRKRDWSWELANQIYFYTSIPDADKEGGTGPPLPIC</sequence>
<dbReference type="InterPro" id="IPR001810">
    <property type="entry name" value="F-box_dom"/>
</dbReference>
<gene>
    <name evidence="2" type="ORF">GIB67_024577</name>
</gene>
<protein>
    <recommendedName>
        <fullName evidence="1">F-box domain-containing protein</fullName>
    </recommendedName>
</protein>
<dbReference type="InterPro" id="IPR036047">
    <property type="entry name" value="F-box-like_dom_sf"/>
</dbReference>
<proteinExistence type="predicted"/>
<dbReference type="Gene3D" id="1.20.1280.50">
    <property type="match status" value="1"/>
</dbReference>
<comment type="caution">
    <text evidence="2">The sequence shown here is derived from an EMBL/GenBank/DDBJ whole genome shotgun (WGS) entry which is preliminary data.</text>
</comment>
<dbReference type="PANTHER" id="PTHR48218">
    <property type="entry name" value="F-BOX DOMAIN CONTAINING PROTEIN"/>
    <property type="match status" value="1"/>
</dbReference>
<evidence type="ECO:0000259" key="1">
    <source>
        <dbReference type="Pfam" id="PF12937"/>
    </source>
</evidence>